<feature type="signal peptide" evidence="4">
    <location>
        <begin position="1"/>
        <end position="22"/>
    </location>
</feature>
<dbReference type="GO" id="GO:0004553">
    <property type="term" value="F:hydrolase activity, hydrolyzing O-glycosyl compounds"/>
    <property type="evidence" value="ECO:0007669"/>
    <property type="project" value="InterPro"/>
</dbReference>
<feature type="domain" description="Transglycosylase SLT" evidence="5">
    <location>
        <begin position="488"/>
        <end position="592"/>
    </location>
</feature>
<dbReference type="GO" id="GO:0016020">
    <property type="term" value="C:membrane"/>
    <property type="evidence" value="ECO:0007669"/>
    <property type="project" value="InterPro"/>
</dbReference>
<comment type="similarity">
    <text evidence="2">Belongs to the virb1 family.</text>
</comment>
<dbReference type="InterPro" id="IPR008939">
    <property type="entry name" value="Lytic_TGlycosylase_superhlx_U"/>
</dbReference>
<dbReference type="SUPFAM" id="SSF48435">
    <property type="entry name" value="Bacterial muramidases"/>
    <property type="match status" value="1"/>
</dbReference>
<dbReference type="SUPFAM" id="SSF53955">
    <property type="entry name" value="Lysozyme-like"/>
    <property type="match status" value="1"/>
</dbReference>
<dbReference type="KEGG" id="ssin:G7078_09290"/>
<dbReference type="AlphaFoldDB" id="A0A6G7ZPP4"/>
<gene>
    <name evidence="6" type="ORF">G7078_09290</name>
</gene>
<evidence type="ECO:0000256" key="2">
    <source>
        <dbReference type="ARBA" id="ARBA00009387"/>
    </source>
</evidence>
<reference evidence="6 7" key="1">
    <citation type="submission" date="2020-03" db="EMBL/GenBank/DDBJ databases">
        <title>Sphingomonas sp. nov., isolated from fish.</title>
        <authorList>
            <person name="Hyun D.-W."/>
            <person name="Bae J.-W."/>
        </authorList>
    </citation>
    <scope>NUCLEOTIDE SEQUENCE [LARGE SCALE GENOMIC DNA]</scope>
    <source>
        <strain evidence="6 7">HDW15C</strain>
    </source>
</reference>
<organism evidence="6 7">
    <name type="scientific">Sphingomonas sinipercae</name>
    <dbReference type="NCBI Taxonomy" id="2714944"/>
    <lineage>
        <taxon>Bacteria</taxon>
        <taxon>Pseudomonadati</taxon>
        <taxon>Pseudomonadota</taxon>
        <taxon>Alphaproteobacteria</taxon>
        <taxon>Sphingomonadales</taxon>
        <taxon>Sphingomonadaceae</taxon>
        <taxon>Sphingomonas</taxon>
    </lineage>
</organism>
<evidence type="ECO:0000256" key="3">
    <source>
        <dbReference type="ARBA" id="ARBA00022729"/>
    </source>
</evidence>
<keyword evidence="7" id="KW-1185">Reference proteome</keyword>
<evidence type="ECO:0000256" key="4">
    <source>
        <dbReference type="SAM" id="SignalP"/>
    </source>
</evidence>
<dbReference type="RefSeq" id="WP_166095351.1">
    <property type="nucleotide sequence ID" value="NZ_CP049871.1"/>
</dbReference>
<dbReference type="InterPro" id="IPR023346">
    <property type="entry name" value="Lysozyme-like_dom_sf"/>
</dbReference>
<comment type="similarity">
    <text evidence="1">Belongs to the transglycosylase Slt family.</text>
</comment>
<evidence type="ECO:0000313" key="6">
    <source>
        <dbReference type="EMBL" id="QIL02954.1"/>
    </source>
</evidence>
<dbReference type="Proteomes" id="UP000502502">
    <property type="component" value="Chromosome"/>
</dbReference>
<dbReference type="EMBL" id="CP049871">
    <property type="protein sequence ID" value="QIL02954.1"/>
    <property type="molecule type" value="Genomic_DNA"/>
</dbReference>
<dbReference type="GO" id="GO:0042597">
    <property type="term" value="C:periplasmic space"/>
    <property type="evidence" value="ECO:0007669"/>
    <property type="project" value="InterPro"/>
</dbReference>
<dbReference type="InterPro" id="IPR008258">
    <property type="entry name" value="Transglycosylase_SLT_dom_1"/>
</dbReference>
<dbReference type="Gene3D" id="1.25.20.10">
    <property type="entry name" value="Bacterial muramidases"/>
    <property type="match status" value="1"/>
</dbReference>
<name>A0A6G7ZPP4_9SPHN</name>
<sequence>MTPIARLFPILLLFATSASAQAAQTYAPVAASVDVGRSFADWRQLRQSSGYQFADYARFLIYNPGWPGEAAMRRNAEKAMRPGENNATVLAFFQAEKPTTGTGWARYADALSAAGRGAEAIVAVKEAWASSDLGATDAAAMLARFGGYLTPQEHNRRVDALLFDKKPADAAPLLAWTTPDRQAAFSARVAMQSRAADAEYRFRAAAHRIGSDSGLLMDRLRYLRDGGNEQMARSLAAQPHNFTDRPADVERWYEMLLLLANGAAESRQFTTAYNIARQLDDALPLGTDMTRQPLGVRDDYTSLAWLAGRMALDRVNSPTNAVAMFDRYARGGKSLQVLTKGHYWAARAALAAGQPAAANAYLQSAGGYPDLFYGQLALERLGRAIPQPSALPTVAATDIARRTLPSSRLLAAARYAMRNGSSVEQTMFIRAFAEGLDSFSERAVATELSRQLGRPDMAVWVARSARNNGATFYYQDAYPRLGTGTIYSPWSLAHGITRQESSFEPYAVSHAGARGLMQLMPGTAREQAGKMGMGYDPNRLMSDKAYNVMLGSAYFQRMLNTWNGSVPLAVASYNAGAGNVRKWINRYGDPRTNQVDIVSWIEAIPFSETKGYVQRVVENSVVYDQLNPRPQQRTALHVSRYLGKSHPG</sequence>
<dbReference type="CDD" id="cd13401">
    <property type="entry name" value="Slt70-like"/>
    <property type="match status" value="1"/>
</dbReference>
<dbReference type="PROSITE" id="PS00922">
    <property type="entry name" value="TRANSGLYCOSYLASE"/>
    <property type="match status" value="1"/>
</dbReference>
<feature type="chain" id="PRO_5026287931" evidence="4">
    <location>
        <begin position="23"/>
        <end position="648"/>
    </location>
</feature>
<dbReference type="PANTHER" id="PTHR37423">
    <property type="entry name" value="SOLUBLE LYTIC MUREIN TRANSGLYCOSYLASE-RELATED"/>
    <property type="match status" value="1"/>
</dbReference>
<dbReference type="PANTHER" id="PTHR37423:SF2">
    <property type="entry name" value="MEMBRANE-BOUND LYTIC MUREIN TRANSGLYCOSYLASE C"/>
    <property type="match status" value="1"/>
</dbReference>
<protein>
    <submittedName>
        <fullName evidence="6">Lytic transglycosylase domain-containing protein</fullName>
    </submittedName>
</protein>
<dbReference type="GO" id="GO:0000270">
    <property type="term" value="P:peptidoglycan metabolic process"/>
    <property type="evidence" value="ECO:0007669"/>
    <property type="project" value="InterPro"/>
</dbReference>
<accession>A0A6G7ZPP4</accession>
<evidence type="ECO:0000313" key="7">
    <source>
        <dbReference type="Proteomes" id="UP000502502"/>
    </source>
</evidence>
<keyword evidence="3 4" id="KW-0732">Signal</keyword>
<dbReference type="Pfam" id="PF01464">
    <property type="entry name" value="SLT"/>
    <property type="match status" value="1"/>
</dbReference>
<dbReference type="InterPro" id="IPR000189">
    <property type="entry name" value="Transglyc_AS"/>
</dbReference>
<dbReference type="Gene3D" id="1.10.530.10">
    <property type="match status" value="1"/>
</dbReference>
<proteinExistence type="inferred from homology"/>
<evidence type="ECO:0000259" key="5">
    <source>
        <dbReference type="Pfam" id="PF01464"/>
    </source>
</evidence>
<dbReference type="GO" id="GO:0008933">
    <property type="term" value="F:peptidoglycan lytic transglycosylase activity"/>
    <property type="evidence" value="ECO:0007669"/>
    <property type="project" value="InterPro"/>
</dbReference>
<evidence type="ECO:0000256" key="1">
    <source>
        <dbReference type="ARBA" id="ARBA00007734"/>
    </source>
</evidence>